<dbReference type="EMBL" id="HACA01018690">
    <property type="protein sequence ID" value="CDW36051.1"/>
    <property type="molecule type" value="Transcribed_RNA"/>
</dbReference>
<name>A0A0K2UEE9_LEPSM</name>
<accession>A0A0K2UEE9</accession>
<dbReference type="AlphaFoldDB" id="A0A0K2UEE9"/>
<proteinExistence type="predicted"/>
<protein>
    <submittedName>
        <fullName evidence="1">Uncharacterized protein</fullName>
    </submittedName>
</protein>
<organism evidence="1">
    <name type="scientific">Lepeophtheirus salmonis</name>
    <name type="common">Salmon louse</name>
    <name type="synonym">Caligus salmonis</name>
    <dbReference type="NCBI Taxonomy" id="72036"/>
    <lineage>
        <taxon>Eukaryota</taxon>
        <taxon>Metazoa</taxon>
        <taxon>Ecdysozoa</taxon>
        <taxon>Arthropoda</taxon>
        <taxon>Crustacea</taxon>
        <taxon>Multicrustacea</taxon>
        <taxon>Hexanauplia</taxon>
        <taxon>Copepoda</taxon>
        <taxon>Siphonostomatoida</taxon>
        <taxon>Caligidae</taxon>
        <taxon>Lepeophtheirus</taxon>
    </lineage>
</organism>
<sequence length="21" mass="2272">MFGLLGATAATGLFNYILREL</sequence>
<evidence type="ECO:0000313" key="1">
    <source>
        <dbReference type="EMBL" id="CDW36051.1"/>
    </source>
</evidence>
<reference evidence="1" key="1">
    <citation type="submission" date="2014-05" db="EMBL/GenBank/DDBJ databases">
        <authorList>
            <person name="Chronopoulou M."/>
        </authorList>
    </citation>
    <scope>NUCLEOTIDE SEQUENCE</scope>
    <source>
        <tissue evidence="1">Whole organism</tissue>
    </source>
</reference>